<gene>
    <name evidence="1" type="ORF">HYC85_023245</name>
</gene>
<dbReference type="AlphaFoldDB" id="A0A7J7GHW0"/>
<reference evidence="1 2" key="2">
    <citation type="submission" date="2020-07" db="EMBL/GenBank/DDBJ databases">
        <title>Genome assembly of wild tea tree DASZ reveals pedigree and selection history of tea varieties.</title>
        <authorList>
            <person name="Zhang W."/>
        </authorList>
    </citation>
    <scope>NUCLEOTIDE SEQUENCE [LARGE SCALE GENOMIC DNA]</scope>
    <source>
        <strain evidence="2">cv. G240</strain>
        <tissue evidence="1">Leaf</tissue>
    </source>
</reference>
<reference evidence="2" key="1">
    <citation type="journal article" date="2020" name="Nat. Commun.">
        <title>Genome assembly of wild tea tree DASZ reveals pedigree and selection history of tea varieties.</title>
        <authorList>
            <person name="Zhang W."/>
            <person name="Zhang Y."/>
            <person name="Qiu H."/>
            <person name="Guo Y."/>
            <person name="Wan H."/>
            <person name="Zhang X."/>
            <person name="Scossa F."/>
            <person name="Alseekh S."/>
            <person name="Zhang Q."/>
            <person name="Wang P."/>
            <person name="Xu L."/>
            <person name="Schmidt M.H."/>
            <person name="Jia X."/>
            <person name="Li D."/>
            <person name="Zhu A."/>
            <person name="Guo F."/>
            <person name="Chen W."/>
            <person name="Ni D."/>
            <person name="Usadel B."/>
            <person name="Fernie A.R."/>
            <person name="Wen W."/>
        </authorList>
    </citation>
    <scope>NUCLEOTIDE SEQUENCE [LARGE SCALE GENOMIC DNA]</scope>
    <source>
        <strain evidence="2">cv. G240</strain>
    </source>
</reference>
<evidence type="ECO:0000313" key="2">
    <source>
        <dbReference type="Proteomes" id="UP000593564"/>
    </source>
</evidence>
<keyword evidence="2" id="KW-1185">Reference proteome</keyword>
<dbReference type="Proteomes" id="UP000593564">
    <property type="component" value="Unassembled WGS sequence"/>
</dbReference>
<evidence type="ECO:0000313" key="1">
    <source>
        <dbReference type="EMBL" id="KAF5938986.1"/>
    </source>
</evidence>
<accession>A0A7J7GHW0</accession>
<organism evidence="1 2">
    <name type="scientific">Camellia sinensis</name>
    <name type="common">Tea plant</name>
    <name type="synonym">Thea sinensis</name>
    <dbReference type="NCBI Taxonomy" id="4442"/>
    <lineage>
        <taxon>Eukaryota</taxon>
        <taxon>Viridiplantae</taxon>
        <taxon>Streptophyta</taxon>
        <taxon>Embryophyta</taxon>
        <taxon>Tracheophyta</taxon>
        <taxon>Spermatophyta</taxon>
        <taxon>Magnoliopsida</taxon>
        <taxon>eudicotyledons</taxon>
        <taxon>Gunneridae</taxon>
        <taxon>Pentapetalae</taxon>
        <taxon>asterids</taxon>
        <taxon>Ericales</taxon>
        <taxon>Theaceae</taxon>
        <taxon>Camellia</taxon>
    </lineage>
</organism>
<protein>
    <submittedName>
        <fullName evidence="1">Uncharacterized protein</fullName>
    </submittedName>
</protein>
<sequence length="207" mass="22062">MTLKYRMLSSEGDALIPGAGEQNETNTVEGENIGDAVDHFVKTRVSLSLSRILHGRLLCNGNRAYPLHCGWALTARDDNPCRHRRLEKLYFLTASRVLFSNPPHISKFWTFPVVQLFLTCISSLAGVVQDLHSSALLRWVVSVGRVSLSVGSGVAAAVAWCGFLAVGKKNAAAAGPWVYSADNVGAAALAWEFSGGGCGVFSVGLAA</sequence>
<dbReference type="EMBL" id="JACBKZ010000011">
    <property type="protein sequence ID" value="KAF5938986.1"/>
    <property type="molecule type" value="Genomic_DNA"/>
</dbReference>
<proteinExistence type="predicted"/>
<name>A0A7J7GHW0_CAMSI</name>
<comment type="caution">
    <text evidence="1">The sequence shown here is derived from an EMBL/GenBank/DDBJ whole genome shotgun (WGS) entry which is preliminary data.</text>
</comment>